<keyword evidence="1" id="KW-0812">Transmembrane</keyword>
<keyword evidence="1" id="KW-0472">Membrane</keyword>
<evidence type="ECO:0000313" key="2">
    <source>
        <dbReference type="EMBL" id="QJB00243.1"/>
    </source>
</evidence>
<reference evidence="2" key="1">
    <citation type="submission" date="2020-03" db="EMBL/GenBank/DDBJ databases">
        <title>The deep terrestrial virosphere.</title>
        <authorList>
            <person name="Holmfeldt K."/>
            <person name="Nilsson E."/>
            <person name="Simone D."/>
            <person name="Lopez-Fernandez M."/>
            <person name="Wu X."/>
            <person name="de Brujin I."/>
            <person name="Lundin D."/>
            <person name="Andersson A."/>
            <person name="Bertilsson S."/>
            <person name="Dopson M."/>
        </authorList>
    </citation>
    <scope>NUCLEOTIDE SEQUENCE</scope>
    <source>
        <strain evidence="2">MM171A00648</strain>
    </source>
</reference>
<name>A0A6M3M341_9ZZZZ</name>
<protein>
    <submittedName>
        <fullName evidence="2">Uncharacterized protein</fullName>
    </submittedName>
</protein>
<feature type="transmembrane region" description="Helical" evidence="1">
    <location>
        <begin position="20"/>
        <end position="40"/>
    </location>
</feature>
<keyword evidence="1" id="KW-1133">Transmembrane helix</keyword>
<dbReference type="AlphaFoldDB" id="A0A6M3M341"/>
<proteinExistence type="predicted"/>
<sequence>MKRFLAAMKREEIKELTCKLVSNIMLVVLAGDLLYLYFVGAWYDPIAAIEVVEVIALIGLVPWGLIRIVKAVRETRRWAK</sequence>
<organism evidence="2">
    <name type="scientific">viral metagenome</name>
    <dbReference type="NCBI Taxonomy" id="1070528"/>
    <lineage>
        <taxon>unclassified sequences</taxon>
        <taxon>metagenomes</taxon>
        <taxon>organismal metagenomes</taxon>
    </lineage>
</organism>
<feature type="transmembrane region" description="Helical" evidence="1">
    <location>
        <begin position="46"/>
        <end position="66"/>
    </location>
</feature>
<evidence type="ECO:0000256" key="1">
    <source>
        <dbReference type="SAM" id="Phobius"/>
    </source>
</evidence>
<dbReference type="EMBL" id="MT143686">
    <property type="protein sequence ID" value="QJB00243.1"/>
    <property type="molecule type" value="Genomic_DNA"/>
</dbReference>
<accession>A0A6M3M341</accession>
<gene>
    <name evidence="2" type="ORF">MM171A00648_0003</name>
</gene>